<keyword evidence="4 6" id="KW-0472">Membrane</keyword>
<evidence type="ECO:0000256" key="4">
    <source>
        <dbReference type="ARBA" id="ARBA00023136"/>
    </source>
</evidence>
<dbReference type="AlphaFoldDB" id="A0AAD4MW94"/>
<evidence type="ECO:0000256" key="5">
    <source>
        <dbReference type="SAM" id="MobiDB-lite"/>
    </source>
</evidence>
<reference evidence="7" key="1">
    <citation type="submission" date="2022-01" db="EMBL/GenBank/DDBJ databases">
        <title>Genome Sequence Resource for Two Populations of Ditylenchus destructor, the Migratory Endoparasitic Phytonematode.</title>
        <authorList>
            <person name="Zhang H."/>
            <person name="Lin R."/>
            <person name="Xie B."/>
        </authorList>
    </citation>
    <scope>NUCLEOTIDE SEQUENCE</scope>
    <source>
        <strain evidence="7">BazhouSP</strain>
    </source>
</reference>
<keyword evidence="3 6" id="KW-1133">Transmembrane helix</keyword>
<feature type="transmembrane region" description="Helical" evidence="6">
    <location>
        <begin position="172"/>
        <end position="199"/>
    </location>
</feature>
<proteinExistence type="predicted"/>
<feature type="transmembrane region" description="Helical" evidence="6">
    <location>
        <begin position="130"/>
        <end position="152"/>
    </location>
</feature>
<accession>A0AAD4MW94</accession>
<evidence type="ECO:0000256" key="2">
    <source>
        <dbReference type="ARBA" id="ARBA00022692"/>
    </source>
</evidence>
<comment type="subcellular location">
    <subcellularLocation>
        <location evidence="1">Endomembrane system</location>
        <topology evidence="1">Multi-pass membrane protein</topology>
    </subcellularLocation>
</comment>
<evidence type="ECO:0000256" key="1">
    <source>
        <dbReference type="ARBA" id="ARBA00004127"/>
    </source>
</evidence>
<dbReference type="Proteomes" id="UP001201812">
    <property type="component" value="Unassembled WGS sequence"/>
</dbReference>
<evidence type="ECO:0000256" key="6">
    <source>
        <dbReference type="SAM" id="Phobius"/>
    </source>
</evidence>
<feature type="compositionally biased region" description="Polar residues" evidence="5">
    <location>
        <begin position="285"/>
        <end position="298"/>
    </location>
</feature>
<feature type="transmembrane region" description="Helical" evidence="6">
    <location>
        <begin position="98"/>
        <end position="118"/>
    </location>
</feature>
<protein>
    <submittedName>
        <fullName evidence="7">Uncharacterized protein</fullName>
    </submittedName>
</protein>
<keyword evidence="8" id="KW-1185">Reference proteome</keyword>
<organism evidence="7 8">
    <name type="scientific">Ditylenchus destructor</name>
    <dbReference type="NCBI Taxonomy" id="166010"/>
    <lineage>
        <taxon>Eukaryota</taxon>
        <taxon>Metazoa</taxon>
        <taxon>Ecdysozoa</taxon>
        <taxon>Nematoda</taxon>
        <taxon>Chromadorea</taxon>
        <taxon>Rhabditida</taxon>
        <taxon>Tylenchina</taxon>
        <taxon>Tylenchomorpha</taxon>
        <taxon>Sphaerularioidea</taxon>
        <taxon>Anguinidae</taxon>
        <taxon>Anguininae</taxon>
        <taxon>Ditylenchus</taxon>
    </lineage>
</organism>
<evidence type="ECO:0000313" key="7">
    <source>
        <dbReference type="EMBL" id="KAI1705489.1"/>
    </source>
</evidence>
<dbReference type="InterPro" id="IPR051115">
    <property type="entry name" value="LAPTM_transporter"/>
</dbReference>
<feature type="compositionally biased region" description="Basic and acidic residues" evidence="5">
    <location>
        <begin position="322"/>
        <end position="343"/>
    </location>
</feature>
<evidence type="ECO:0000313" key="8">
    <source>
        <dbReference type="Proteomes" id="UP001201812"/>
    </source>
</evidence>
<gene>
    <name evidence="7" type="ORF">DdX_13629</name>
</gene>
<feature type="region of interest" description="Disordered" evidence="5">
    <location>
        <begin position="374"/>
        <end position="428"/>
    </location>
</feature>
<evidence type="ECO:0000256" key="3">
    <source>
        <dbReference type="ARBA" id="ARBA00022989"/>
    </source>
</evidence>
<dbReference type="GO" id="GO:0012505">
    <property type="term" value="C:endomembrane system"/>
    <property type="evidence" value="ECO:0007669"/>
    <property type="project" value="UniProtKB-SubCell"/>
</dbReference>
<keyword evidence="2 6" id="KW-0812">Transmembrane</keyword>
<sequence>MPVNTYWKLRGAKVLERMPTNGADRYRTCCNCWHIRTGTLLLGVIELTAVSVLLSGIIRQIIWKNAEKSLCRERRWWDCLIYNLVHPSLNFASYIGDYIIALLLIAIIICIILLFHGIITVKPRYLWPHLVIQAIGLMTSFGYFFLYAWSYFYGDLYIEKKSFQIEYFVERMWLSTIILTFSLFQCYLFLTVVKCSLYLNKMKIEQLRKKMQFDDVSNRVRIAKENGLWRSTSWGGAFQEYRGQYDKPKPSEHIKKQTTNRVQWNLDKNDVKSLTPVIEDPITKPNGSRNETTPTDAQISEPKAHEKPGKFPVTHTRSADPSNRKSEKPELRRGSRSVDTESPKHHRRLIGLGASAIIPIYCKDITRTASVRLGGRSSREAQDSPTGHFPSQQSQSSGSPVGRFPRQHSQSSGENSSPTMPRPYNPVSQTSSLYMVKKVSIASKLPSTNYRFRTTTYQH</sequence>
<feature type="transmembrane region" description="Helical" evidence="6">
    <location>
        <begin position="40"/>
        <end position="62"/>
    </location>
</feature>
<name>A0AAD4MW94_9BILA</name>
<dbReference type="EMBL" id="JAKKPZ010000056">
    <property type="protein sequence ID" value="KAI1705489.1"/>
    <property type="molecule type" value="Genomic_DNA"/>
</dbReference>
<dbReference type="GO" id="GO:0005765">
    <property type="term" value="C:lysosomal membrane"/>
    <property type="evidence" value="ECO:0007669"/>
    <property type="project" value="TreeGrafter"/>
</dbReference>
<dbReference type="PANTHER" id="PTHR12479:SF10">
    <property type="entry name" value="LYSOSOMAL-ASSOCIATED TRANSMEMBRANE PROTEIN"/>
    <property type="match status" value="1"/>
</dbReference>
<feature type="region of interest" description="Disordered" evidence="5">
    <location>
        <begin position="275"/>
        <end position="346"/>
    </location>
</feature>
<dbReference type="PANTHER" id="PTHR12479">
    <property type="entry name" value="LYSOSOMAL-ASSOCIATED TRANSMEMBRANE PROTEIN"/>
    <property type="match status" value="1"/>
</dbReference>
<feature type="compositionally biased region" description="Polar residues" evidence="5">
    <location>
        <begin position="407"/>
        <end position="419"/>
    </location>
</feature>
<comment type="caution">
    <text evidence="7">The sequence shown here is derived from an EMBL/GenBank/DDBJ whole genome shotgun (WGS) entry which is preliminary data.</text>
</comment>